<dbReference type="EMBL" id="RWGY01001112">
    <property type="protein sequence ID" value="TVT96950.1"/>
    <property type="molecule type" value="Genomic_DNA"/>
</dbReference>
<accession>A0A5J9SCF8</accession>
<protein>
    <recommendedName>
        <fullName evidence="4">Reverse transcriptase zinc-binding domain-containing protein</fullName>
    </recommendedName>
</protein>
<organism evidence="2 3">
    <name type="scientific">Eragrostis curvula</name>
    <name type="common">weeping love grass</name>
    <dbReference type="NCBI Taxonomy" id="38414"/>
    <lineage>
        <taxon>Eukaryota</taxon>
        <taxon>Viridiplantae</taxon>
        <taxon>Streptophyta</taxon>
        <taxon>Embryophyta</taxon>
        <taxon>Tracheophyta</taxon>
        <taxon>Spermatophyta</taxon>
        <taxon>Magnoliopsida</taxon>
        <taxon>Liliopsida</taxon>
        <taxon>Poales</taxon>
        <taxon>Poaceae</taxon>
        <taxon>PACMAD clade</taxon>
        <taxon>Chloridoideae</taxon>
        <taxon>Eragrostideae</taxon>
        <taxon>Eragrostidinae</taxon>
        <taxon>Eragrostis</taxon>
    </lineage>
</organism>
<sequence length="252" mass="27823">MVKPLSLALPPGELGRGSHGGRCRGHGALGRRGLHTALGRSGVHGVVHRGGGATVNGEARGAATHARGGAAGGRGGAAAGWGVTATADDVWIGDEGGGGWREDAVVASRARRKDLLNRLLNGLGLNRLNTIGLLRRKHMHLDDYKSELCIWQKEETLHLFVKCNFAQQCWASIGLNVTTHLRIKHIIKWLKRKLVVPFYMDIIIMMSWSIWVSRNEWIFRNIDPTVQNCRRNFFKEMDLGKYYGHFSADADQ</sequence>
<comment type="caution">
    <text evidence="2">The sequence shown here is derived from an EMBL/GenBank/DDBJ whole genome shotgun (WGS) entry which is preliminary data.</text>
</comment>
<dbReference type="AlphaFoldDB" id="A0A5J9SCF8"/>
<evidence type="ECO:0000313" key="2">
    <source>
        <dbReference type="EMBL" id="TVT96950.1"/>
    </source>
</evidence>
<dbReference type="Proteomes" id="UP000324897">
    <property type="component" value="Unassembled WGS sequence"/>
</dbReference>
<feature type="region of interest" description="Disordered" evidence="1">
    <location>
        <begin position="1"/>
        <end position="20"/>
    </location>
</feature>
<gene>
    <name evidence="2" type="ORF">EJB05_57834</name>
</gene>
<name>A0A5J9SCF8_9POAL</name>
<proteinExistence type="predicted"/>
<evidence type="ECO:0000313" key="3">
    <source>
        <dbReference type="Proteomes" id="UP000324897"/>
    </source>
</evidence>
<reference evidence="2 3" key="1">
    <citation type="journal article" date="2019" name="Sci. Rep.">
        <title>A high-quality genome of Eragrostis curvula grass provides insights into Poaceae evolution and supports new strategies to enhance forage quality.</title>
        <authorList>
            <person name="Carballo J."/>
            <person name="Santos B.A.C.M."/>
            <person name="Zappacosta D."/>
            <person name="Garbus I."/>
            <person name="Selva J.P."/>
            <person name="Gallo C.A."/>
            <person name="Diaz A."/>
            <person name="Albertini E."/>
            <person name="Caccamo M."/>
            <person name="Echenique V."/>
        </authorList>
    </citation>
    <scope>NUCLEOTIDE SEQUENCE [LARGE SCALE GENOMIC DNA]</scope>
    <source>
        <strain evidence="3">cv. Victoria</strain>
        <tissue evidence="2">Leaf</tissue>
    </source>
</reference>
<evidence type="ECO:0000256" key="1">
    <source>
        <dbReference type="SAM" id="MobiDB-lite"/>
    </source>
</evidence>
<evidence type="ECO:0008006" key="4">
    <source>
        <dbReference type="Google" id="ProtNLM"/>
    </source>
</evidence>
<dbReference type="Gramene" id="TVT96950">
    <property type="protein sequence ID" value="TVT96950"/>
    <property type="gene ID" value="EJB05_57834"/>
</dbReference>
<feature type="non-terminal residue" evidence="2">
    <location>
        <position position="1"/>
    </location>
</feature>
<keyword evidence="3" id="KW-1185">Reference proteome</keyword>